<keyword evidence="3" id="KW-0804">Transcription</keyword>
<evidence type="ECO:0000256" key="2">
    <source>
        <dbReference type="ARBA" id="ARBA00023125"/>
    </source>
</evidence>
<organism evidence="5 6">
    <name type="scientific">Teichococcus globiformis</name>
    <dbReference type="NCBI Taxonomy" id="2307229"/>
    <lineage>
        <taxon>Bacteria</taxon>
        <taxon>Pseudomonadati</taxon>
        <taxon>Pseudomonadota</taxon>
        <taxon>Alphaproteobacteria</taxon>
        <taxon>Acetobacterales</taxon>
        <taxon>Roseomonadaceae</taxon>
        <taxon>Roseomonas</taxon>
    </lineage>
</organism>
<evidence type="ECO:0000313" key="6">
    <source>
        <dbReference type="Proteomes" id="UP001595593"/>
    </source>
</evidence>
<protein>
    <submittedName>
        <fullName evidence="5">Substrate-binding domain-containing protein</fullName>
    </submittedName>
</protein>
<sequence length="275" mass="29322">MGLVIPDIANPMFGQIARGAAEVLEEAGYQLLVASHDARPERQSGQIRNLVAQRADGVILQPYSSRDEDVSLLTRAGIPFVLLARRHMEQLSDHVTIDLRGPLLEGLTHLAALGHRRIAITLLGGRPSTTAEERLAIYCSFMRERFGAVDEALILRMAHTDLDSGRAAVPALLAATPSAVIAANDILALGLRDGLQAAGRSVPQDLSLLALEDTFLSALPGIELTSPFLPKQEIGMAAARLILARIEVPDRPFETVVLPAPLVKRASTASVCAGG</sequence>
<evidence type="ECO:0000259" key="4">
    <source>
        <dbReference type="Pfam" id="PF13377"/>
    </source>
</evidence>
<dbReference type="InterPro" id="IPR046335">
    <property type="entry name" value="LacI/GalR-like_sensor"/>
</dbReference>
<keyword evidence="6" id="KW-1185">Reference proteome</keyword>
<dbReference type="PANTHER" id="PTHR30146:SF109">
    <property type="entry name" value="HTH-TYPE TRANSCRIPTIONAL REGULATOR GALS"/>
    <property type="match status" value="1"/>
</dbReference>
<dbReference type="InterPro" id="IPR028082">
    <property type="entry name" value="Peripla_BP_I"/>
</dbReference>
<name>A0ABV7FXI4_9PROT</name>
<dbReference type="CDD" id="cd06267">
    <property type="entry name" value="PBP1_LacI_sugar_binding-like"/>
    <property type="match status" value="1"/>
</dbReference>
<evidence type="ECO:0000256" key="3">
    <source>
        <dbReference type="ARBA" id="ARBA00023163"/>
    </source>
</evidence>
<reference evidence="6" key="1">
    <citation type="journal article" date="2019" name="Int. J. Syst. Evol. Microbiol.">
        <title>The Global Catalogue of Microorganisms (GCM) 10K type strain sequencing project: providing services to taxonomists for standard genome sequencing and annotation.</title>
        <authorList>
            <consortium name="The Broad Institute Genomics Platform"/>
            <consortium name="The Broad Institute Genome Sequencing Center for Infectious Disease"/>
            <person name="Wu L."/>
            <person name="Ma J."/>
        </authorList>
    </citation>
    <scope>NUCLEOTIDE SEQUENCE [LARGE SCALE GENOMIC DNA]</scope>
    <source>
        <strain evidence="6">KCTC 52094</strain>
    </source>
</reference>
<dbReference type="Gene3D" id="3.40.50.2300">
    <property type="match status" value="2"/>
</dbReference>
<dbReference type="SUPFAM" id="SSF53822">
    <property type="entry name" value="Periplasmic binding protein-like I"/>
    <property type="match status" value="1"/>
</dbReference>
<comment type="caution">
    <text evidence="5">The sequence shown here is derived from an EMBL/GenBank/DDBJ whole genome shotgun (WGS) entry which is preliminary data.</text>
</comment>
<proteinExistence type="predicted"/>
<evidence type="ECO:0000256" key="1">
    <source>
        <dbReference type="ARBA" id="ARBA00023015"/>
    </source>
</evidence>
<feature type="domain" description="Transcriptional regulator LacI/GalR-like sensor" evidence="4">
    <location>
        <begin position="108"/>
        <end position="268"/>
    </location>
</feature>
<dbReference type="PANTHER" id="PTHR30146">
    <property type="entry name" value="LACI-RELATED TRANSCRIPTIONAL REPRESSOR"/>
    <property type="match status" value="1"/>
</dbReference>
<keyword evidence="1" id="KW-0805">Transcription regulation</keyword>
<keyword evidence="2" id="KW-0238">DNA-binding</keyword>
<gene>
    <name evidence="5" type="ORF">ACFOD4_00180</name>
</gene>
<dbReference type="Pfam" id="PF13377">
    <property type="entry name" value="Peripla_BP_3"/>
    <property type="match status" value="1"/>
</dbReference>
<accession>A0ABV7FXI4</accession>
<dbReference type="Proteomes" id="UP001595593">
    <property type="component" value="Unassembled WGS sequence"/>
</dbReference>
<dbReference type="EMBL" id="JBHRTN010000001">
    <property type="protein sequence ID" value="MFC3123460.1"/>
    <property type="molecule type" value="Genomic_DNA"/>
</dbReference>
<evidence type="ECO:0000313" key="5">
    <source>
        <dbReference type="EMBL" id="MFC3123460.1"/>
    </source>
</evidence>